<proteinExistence type="predicted"/>
<evidence type="ECO:0000256" key="1">
    <source>
        <dbReference type="SAM" id="MobiDB-lite"/>
    </source>
</evidence>
<feature type="compositionally biased region" description="Basic and acidic residues" evidence="1">
    <location>
        <begin position="107"/>
        <end position="118"/>
    </location>
</feature>
<protein>
    <submittedName>
        <fullName evidence="2">Uncharacterized protein</fullName>
    </submittedName>
</protein>
<dbReference type="AlphaFoldDB" id="A0A0J7MSC4"/>
<feature type="compositionally biased region" description="Basic and acidic residues" evidence="1">
    <location>
        <begin position="51"/>
        <end position="76"/>
    </location>
</feature>
<feature type="compositionally biased region" description="Polar residues" evidence="1">
    <location>
        <begin position="165"/>
        <end position="179"/>
    </location>
</feature>
<reference evidence="2 3" key="1">
    <citation type="submission" date="2015-04" db="EMBL/GenBank/DDBJ databases">
        <title>Lasius niger genome sequencing.</title>
        <authorList>
            <person name="Konorov E.A."/>
            <person name="Nikitin M.A."/>
            <person name="Kirill M.V."/>
            <person name="Chang P."/>
        </authorList>
    </citation>
    <scope>NUCLEOTIDE SEQUENCE [LARGE SCALE GENOMIC DNA]</scope>
    <source>
        <tissue evidence="2">Whole</tissue>
    </source>
</reference>
<comment type="caution">
    <text evidence="2">The sequence shown here is derived from an EMBL/GenBank/DDBJ whole genome shotgun (WGS) entry which is preliminary data.</text>
</comment>
<dbReference type="PaxDb" id="67767-A0A0J7MSC4"/>
<feature type="region of interest" description="Disordered" evidence="1">
    <location>
        <begin position="29"/>
        <end position="194"/>
    </location>
</feature>
<evidence type="ECO:0000313" key="2">
    <source>
        <dbReference type="EMBL" id="KMQ83395.1"/>
    </source>
</evidence>
<feature type="compositionally biased region" description="Basic and acidic residues" evidence="1">
    <location>
        <begin position="29"/>
        <end position="41"/>
    </location>
</feature>
<keyword evidence="3" id="KW-1185">Reference proteome</keyword>
<dbReference type="EMBL" id="LBMM01019989">
    <property type="protein sequence ID" value="KMQ83395.1"/>
    <property type="molecule type" value="Genomic_DNA"/>
</dbReference>
<organism evidence="2 3">
    <name type="scientific">Lasius niger</name>
    <name type="common">Black garden ant</name>
    <dbReference type="NCBI Taxonomy" id="67767"/>
    <lineage>
        <taxon>Eukaryota</taxon>
        <taxon>Metazoa</taxon>
        <taxon>Ecdysozoa</taxon>
        <taxon>Arthropoda</taxon>
        <taxon>Hexapoda</taxon>
        <taxon>Insecta</taxon>
        <taxon>Pterygota</taxon>
        <taxon>Neoptera</taxon>
        <taxon>Endopterygota</taxon>
        <taxon>Hymenoptera</taxon>
        <taxon>Apocrita</taxon>
        <taxon>Aculeata</taxon>
        <taxon>Formicoidea</taxon>
        <taxon>Formicidae</taxon>
        <taxon>Formicinae</taxon>
        <taxon>Lasius</taxon>
        <taxon>Lasius</taxon>
    </lineage>
</organism>
<accession>A0A0J7MSC4</accession>
<gene>
    <name evidence="2" type="ORF">RF55_20151</name>
</gene>
<evidence type="ECO:0000313" key="3">
    <source>
        <dbReference type="Proteomes" id="UP000036403"/>
    </source>
</evidence>
<dbReference type="Proteomes" id="UP000036403">
    <property type="component" value="Unassembled WGS sequence"/>
</dbReference>
<sequence length="221" mass="24692">MAADVGYVEEQQPSTQYIGEITKIQVVTEEPKSDAKVEKSKPRVISNKRVRSPDKQLGDEEKQNQSKEDDSKERNPTQKTDSNTEEELPLEQRMAIESVKATKRKRSTDESNLECKPRKELRRYQKSRQSPLEGAMQPKVVLTQPATPPDETGRQERAPTPRSAVPSTSGVKSSGSTQPRRYRASSKVVGTGPDGEVIYKSVLEPIEGGSDMNLELPEEVR</sequence>
<name>A0A0J7MSC4_LASNI</name>